<feature type="region of interest" description="Disordered" evidence="9">
    <location>
        <begin position="166"/>
        <end position="200"/>
    </location>
</feature>
<evidence type="ECO:0000256" key="1">
    <source>
        <dbReference type="ARBA" id="ARBA00000900"/>
    </source>
</evidence>
<evidence type="ECO:0000256" key="5">
    <source>
        <dbReference type="ARBA" id="ARBA00022723"/>
    </source>
</evidence>
<sequence length="329" mass="35816">MALQYRRLLYASYDDCVQACKSGEDPEGCDSDCSSFSVASSPHKKLGKIALAMILLSAIICVLVSCYAIYARFIRPRRRRSAQREEEAGEEERIEIRDHLVDEDQGPVVDHPIWYIRTVGLQPSVIGSITVCKYKSGDGLVEDTECSVCLNEFQDDETLSTAITPPSQANIADTSSGEETGTEVLEEDQESGREMEGGDGGLRVVTQEESELQGENLNEEEDGIQPLRRSISLDSLSAFKIIQALADVHPAVESDRNSGTRRAGGGNGSIGESVQNRGGGNQNLMKSMATSSFGRTFQIGPSTLKRSFSCTGKFSLSRPCRNRNSGRPS</sequence>
<evidence type="ECO:0000256" key="8">
    <source>
        <dbReference type="ARBA" id="ARBA00022833"/>
    </source>
</evidence>
<evidence type="ECO:0000313" key="11">
    <source>
        <dbReference type="EMBL" id="KAJ6366355.1"/>
    </source>
</evidence>
<evidence type="ECO:0000256" key="10">
    <source>
        <dbReference type="SAM" id="Phobius"/>
    </source>
</evidence>
<evidence type="ECO:0000256" key="9">
    <source>
        <dbReference type="SAM" id="MobiDB-lite"/>
    </source>
</evidence>
<evidence type="ECO:0000313" key="12">
    <source>
        <dbReference type="Proteomes" id="UP001141253"/>
    </source>
</evidence>
<comment type="catalytic activity">
    <reaction evidence="1">
        <text>S-ubiquitinyl-[E2 ubiquitin-conjugating enzyme]-L-cysteine + [acceptor protein]-L-lysine = [E2 ubiquitin-conjugating enzyme]-L-cysteine + N(6)-ubiquitinyl-[acceptor protein]-L-lysine.</text>
        <dbReference type="EC" id="2.3.2.27"/>
    </reaction>
</comment>
<dbReference type="PANTHER" id="PTHR46913:SF19">
    <property type="entry name" value="RING-TYPE E3 UBIQUITIN TRANSFERASE"/>
    <property type="match status" value="1"/>
</dbReference>
<name>A0ABQ9AYY1_9ROSI</name>
<keyword evidence="12" id="KW-1185">Reference proteome</keyword>
<keyword evidence="10" id="KW-0472">Membrane</keyword>
<feature type="compositionally biased region" description="Polar residues" evidence="9">
    <location>
        <begin position="166"/>
        <end position="179"/>
    </location>
</feature>
<keyword evidence="10" id="KW-1133">Transmembrane helix</keyword>
<feature type="compositionally biased region" description="Acidic residues" evidence="9">
    <location>
        <begin position="180"/>
        <end position="189"/>
    </location>
</feature>
<feature type="region of interest" description="Disordered" evidence="9">
    <location>
        <begin position="305"/>
        <end position="329"/>
    </location>
</feature>
<comment type="caution">
    <text evidence="11">The sequence shown here is derived from an EMBL/GenBank/DDBJ whole genome shotgun (WGS) entry which is preliminary data.</text>
</comment>
<organism evidence="11 12">
    <name type="scientific">Salix suchowensis</name>
    <dbReference type="NCBI Taxonomy" id="1278906"/>
    <lineage>
        <taxon>Eukaryota</taxon>
        <taxon>Viridiplantae</taxon>
        <taxon>Streptophyta</taxon>
        <taxon>Embryophyta</taxon>
        <taxon>Tracheophyta</taxon>
        <taxon>Spermatophyta</taxon>
        <taxon>Magnoliopsida</taxon>
        <taxon>eudicotyledons</taxon>
        <taxon>Gunneridae</taxon>
        <taxon>Pentapetalae</taxon>
        <taxon>rosids</taxon>
        <taxon>fabids</taxon>
        <taxon>Malpighiales</taxon>
        <taxon>Salicaceae</taxon>
        <taxon>Saliceae</taxon>
        <taxon>Salix</taxon>
    </lineage>
</organism>
<evidence type="ECO:0000256" key="6">
    <source>
        <dbReference type="ARBA" id="ARBA00022771"/>
    </source>
</evidence>
<dbReference type="EC" id="2.3.2.27" evidence="3"/>
<keyword evidence="5" id="KW-0479">Metal-binding</keyword>
<evidence type="ECO:0000256" key="2">
    <source>
        <dbReference type="ARBA" id="ARBA00004906"/>
    </source>
</evidence>
<keyword evidence="10" id="KW-0812">Transmembrane</keyword>
<feature type="transmembrane region" description="Helical" evidence="10">
    <location>
        <begin position="49"/>
        <end position="70"/>
    </location>
</feature>
<gene>
    <name evidence="11" type="ORF">OIU77_002857</name>
</gene>
<dbReference type="PANTHER" id="PTHR46913">
    <property type="entry name" value="RING-H2 FINGER PROTEIN ATL16"/>
    <property type="match status" value="1"/>
</dbReference>
<reference evidence="11" key="1">
    <citation type="submission" date="2022-10" db="EMBL/GenBank/DDBJ databases">
        <authorList>
            <person name="Hyden B.L."/>
            <person name="Feng K."/>
            <person name="Yates T."/>
            <person name="Jawdy S."/>
            <person name="Smart L.B."/>
            <person name="Muchero W."/>
        </authorList>
    </citation>
    <scope>NUCLEOTIDE SEQUENCE</scope>
    <source>
        <tissue evidence="11">Shoot tip</tissue>
    </source>
</reference>
<feature type="compositionally biased region" description="Polar residues" evidence="9">
    <location>
        <begin position="270"/>
        <end position="286"/>
    </location>
</feature>
<evidence type="ECO:0000256" key="4">
    <source>
        <dbReference type="ARBA" id="ARBA00022679"/>
    </source>
</evidence>
<feature type="region of interest" description="Disordered" evidence="9">
    <location>
        <begin position="253"/>
        <end position="286"/>
    </location>
</feature>
<dbReference type="InterPro" id="IPR044600">
    <property type="entry name" value="ATL1/ATL16-like"/>
</dbReference>
<accession>A0ABQ9AYY1</accession>
<dbReference type="Proteomes" id="UP001141253">
    <property type="component" value="Chromosome 7"/>
</dbReference>
<evidence type="ECO:0000256" key="3">
    <source>
        <dbReference type="ARBA" id="ARBA00012483"/>
    </source>
</evidence>
<keyword evidence="8" id="KW-0862">Zinc</keyword>
<evidence type="ECO:0000256" key="7">
    <source>
        <dbReference type="ARBA" id="ARBA00022786"/>
    </source>
</evidence>
<keyword evidence="6" id="KW-0863">Zinc-finger</keyword>
<comment type="pathway">
    <text evidence="2">Protein modification; protein ubiquitination.</text>
</comment>
<keyword evidence="4" id="KW-0808">Transferase</keyword>
<reference evidence="11" key="2">
    <citation type="journal article" date="2023" name="Int. J. Mol. Sci.">
        <title>De Novo Assembly and Annotation of 11 Diverse Shrub Willow (Salix) Genomes Reveals Novel Gene Organization in Sex-Linked Regions.</title>
        <authorList>
            <person name="Hyden B."/>
            <person name="Feng K."/>
            <person name="Yates T.B."/>
            <person name="Jawdy S."/>
            <person name="Cereghino C."/>
            <person name="Smart L.B."/>
            <person name="Muchero W."/>
        </authorList>
    </citation>
    <scope>NUCLEOTIDE SEQUENCE</scope>
    <source>
        <tissue evidence="11">Shoot tip</tissue>
    </source>
</reference>
<keyword evidence="7" id="KW-0833">Ubl conjugation pathway</keyword>
<dbReference type="EMBL" id="JAPFFI010000014">
    <property type="protein sequence ID" value="KAJ6366355.1"/>
    <property type="molecule type" value="Genomic_DNA"/>
</dbReference>
<protein>
    <recommendedName>
        <fullName evidence="3">RING-type E3 ubiquitin transferase</fullName>
        <ecNumber evidence="3">2.3.2.27</ecNumber>
    </recommendedName>
</protein>
<proteinExistence type="predicted"/>
<feature type="compositionally biased region" description="Polar residues" evidence="9">
    <location>
        <begin position="305"/>
        <end position="314"/>
    </location>
</feature>